<dbReference type="EnsemblMetazoa" id="Aqu2.1.20442_001">
    <property type="protein sequence ID" value="Aqu2.1.20442_001"/>
    <property type="gene ID" value="Aqu2.1.20442"/>
</dbReference>
<protein>
    <submittedName>
        <fullName evidence="1">Uncharacterized protein</fullName>
    </submittedName>
</protein>
<reference evidence="1" key="1">
    <citation type="submission" date="2017-05" db="UniProtKB">
        <authorList>
            <consortium name="EnsemblMetazoa"/>
        </authorList>
    </citation>
    <scope>IDENTIFICATION</scope>
</reference>
<sequence length="57" mass="6585">LHNFYSKFETIGENKQKLASKFEDQLPSKGNEFNIGYYDGLHYAEVNLISSDDLSRL</sequence>
<accession>A0A1X7TYF2</accession>
<evidence type="ECO:0000313" key="1">
    <source>
        <dbReference type="EnsemblMetazoa" id="Aqu2.1.20442_001"/>
    </source>
</evidence>
<proteinExistence type="predicted"/>
<dbReference type="AlphaFoldDB" id="A0A1X7TYF2"/>
<name>A0A1X7TYF2_AMPQE</name>
<dbReference type="InParanoid" id="A0A1X7TYF2"/>
<organism evidence="1">
    <name type="scientific">Amphimedon queenslandica</name>
    <name type="common">Sponge</name>
    <dbReference type="NCBI Taxonomy" id="400682"/>
    <lineage>
        <taxon>Eukaryota</taxon>
        <taxon>Metazoa</taxon>
        <taxon>Porifera</taxon>
        <taxon>Demospongiae</taxon>
        <taxon>Heteroscleromorpha</taxon>
        <taxon>Haplosclerida</taxon>
        <taxon>Niphatidae</taxon>
        <taxon>Amphimedon</taxon>
    </lineage>
</organism>